<evidence type="ECO:0000313" key="1">
    <source>
        <dbReference type="EMBL" id="CAF2979616.1"/>
    </source>
</evidence>
<evidence type="ECO:0000313" key="2">
    <source>
        <dbReference type="Proteomes" id="UP000675881"/>
    </source>
</evidence>
<dbReference type="Proteomes" id="UP000675881">
    <property type="component" value="Chromosome 6"/>
</dbReference>
<proteinExistence type="predicted"/>
<dbReference type="InterPro" id="IPR036249">
    <property type="entry name" value="Thioredoxin-like_sf"/>
</dbReference>
<dbReference type="EMBL" id="HG994585">
    <property type="protein sequence ID" value="CAF2979616.1"/>
    <property type="molecule type" value="Genomic_DNA"/>
</dbReference>
<accession>A0A7R8CZX5</accession>
<protein>
    <submittedName>
        <fullName evidence="1">(salmon louse) hypothetical protein</fullName>
    </submittedName>
</protein>
<keyword evidence="2" id="KW-1185">Reference proteome</keyword>
<dbReference type="OrthoDB" id="417262at2759"/>
<dbReference type="Gene3D" id="3.40.30.10">
    <property type="entry name" value="Glutaredoxin"/>
    <property type="match status" value="1"/>
</dbReference>
<sequence length="474" mass="55083">MRMNARANPPVAPQFALRPQAPSRCLDINTAQAEENELDFRIEEEAFPTKKKLPFEKAVVTRIGVATTLSNNKKTIMLALAIFQETMNRLEIIFDIQRIGLNEVAENILYYLDYASLVSLKRTCWIIYTFISNTDIENIKEVNKLNKEWKESNPKQVSGENHCESMSYRIYRWTAHTLGCRKWGPTYFKATIWTNRCYKMEEFSFHFRVIHSIYEDLFPIFAIDFNDQFLSALEWSGTYNNVHGGNVNIYRMNNLEPVANLSTVTVINIWEMPIHNDSDPMIIRSFIGHNGIIVRLEVDSFLQRIVSRDITGRSFTKKKLIPCHEQSLVCQWKNHPVNNFVSDKLIISLPEEIFQKNFKAKLKAKPFSVVKFDGIQDSDENVNTTYIRLAKELSEVHNLSVYHVRFSGVQNVKLRKKLQMEAGALPEIILYNDSQSEVSRYGSKMNLRDIIDWIGSKTNIYLKPTLDVQKNWML</sequence>
<reference evidence="1" key="1">
    <citation type="submission" date="2021-02" db="EMBL/GenBank/DDBJ databases">
        <authorList>
            <person name="Bekaert M."/>
        </authorList>
    </citation>
    <scope>NUCLEOTIDE SEQUENCE</scope>
    <source>
        <strain evidence="1">IoA-00</strain>
    </source>
</reference>
<name>A0A7R8CZX5_LEPSM</name>
<dbReference type="SUPFAM" id="SSF52833">
    <property type="entry name" value="Thioredoxin-like"/>
    <property type="match status" value="1"/>
</dbReference>
<gene>
    <name evidence="1" type="ORF">LSAA_11397</name>
</gene>
<organism evidence="1 2">
    <name type="scientific">Lepeophtheirus salmonis</name>
    <name type="common">Salmon louse</name>
    <name type="synonym">Caligus salmonis</name>
    <dbReference type="NCBI Taxonomy" id="72036"/>
    <lineage>
        <taxon>Eukaryota</taxon>
        <taxon>Metazoa</taxon>
        <taxon>Ecdysozoa</taxon>
        <taxon>Arthropoda</taxon>
        <taxon>Crustacea</taxon>
        <taxon>Multicrustacea</taxon>
        <taxon>Hexanauplia</taxon>
        <taxon>Copepoda</taxon>
        <taxon>Siphonostomatoida</taxon>
        <taxon>Caligidae</taxon>
        <taxon>Lepeophtheirus</taxon>
    </lineage>
</organism>
<dbReference type="AlphaFoldDB" id="A0A7R8CZX5"/>